<keyword evidence="3" id="KW-1185">Reference proteome</keyword>
<feature type="region of interest" description="Disordered" evidence="1">
    <location>
        <begin position="145"/>
        <end position="165"/>
    </location>
</feature>
<dbReference type="PANTHER" id="PTHR33207">
    <property type="entry name" value="F-BOX DOMAIN CONTAINING PROTEIN-RELATED"/>
    <property type="match status" value="1"/>
</dbReference>
<dbReference type="Proteomes" id="UP000026962">
    <property type="component" value="Chromosome 9"/>
</dbReference>
<dbReference type="Gramene" id="OPUNC09G05940.1">
    <property type="protein sequence ID" value="OPUNC09G05940.1"/>
    <property type="gene ID" value="OPUNC09G05940"/>
</dbReference>
<dbReference type="HOGENOM" id="CLU_082260_0_0_1"/>
<evidence type="ECO:0008006" key="4">
    <source>
        <dbReference type="Google" id="ProtNLM"/>
    </source>
</evidence>
<dbReference type="OMA" id="FSRWQID"/>
<feature type="compositionally biased region" description="Basic and acidic residues" evidence="1">
    <location>
        <begin position="150"/>
        <end position="160"/>
    </location>
</feature>
<protein>
    <recommendedName>
        <fullName evidence="4">DUF1618 domain-containing protein</fullName>
    </recommendedName>
</protein>
<reference evidence="2" key="1">
    <citation type="submission" date="2015-04" db="UniProtKB">
        <authorList>
            <consortium name="EnsemblPlants"/>
        </authorList>
    </citation>
    <scope>IDENTIFICATION</scope>
</reference>
<organism evidence="2">
    <name type="scientific">Oryza punctata</name>
    <name type="common">Red rice</name>
    <dbReference type="NCBI Taxonomy" id="4537"/>
    <lineage>
        <taxon>Eukaryota</taxon>
        <taxon>Viridiplantae</taxon>
        <taxon>Streptophyta</taxon>
        <taxon>Embryophyta</taxon>
        <taxon>Tracheophyta</taxon>
        <taxon>Spermatophyta</taxon>
        <taxon>Magnoliopsida</taxon>
        <taxon>Liliopsida</taxon>
        <taxon>Poales</taxon>
        <taxon>Poaceae</taxon>
        <taxon>BOP clade</taxon>
        <taxon>Oryzoideae</taxon>
        <taxon>Oryzeae</taxon>
        <taxon>Oryzinae</taxon>
        <taxon>Oryza</taxon>
    </lineage>
</organism>
<reference evidence="2" key="2">
    <citation type="submission" date="2018-05" db="EMBL/GenBank/DDBJ databases">
        <title>OpunRS2 (Oryza punctata Reference Sequence Version 2).</title>
        <authorList>
            <person name="Zhang J."/>
            <person name="Kudrna D."/>
            <person name="Lee S."/>
            <person name="Talag J."/>
            <person name="Welchert J."/>
            <person name="Wing R.A."/>
        </authorList>
    </citation>
    <scope>NUCLEOTIDE SEQUENCE [LARGE SCALE GENOMIC DNA]</scope>
</reference>
<name>A0A0E0M082_ORYPU</name>
<proteinExistence type="predicted"/>
<evidence type="ECO:0000313" key="3">
    <source>
        <dbReference type="Proteomes" id="UP000026962"/>
    </source>
</evidence>
<dbReference type="EnsemblPlants" id="OPUNC09G05940.1">
    <property type="protein sequence ID" value="OPUNC09G05940.1"/>
    <property type="gene ID" value="OPUNC09G05940"/>
</dbReference>
<dbReference type="AlphaFoldDB" id="A0A0E0M082"/>
<evidence type="ECO:0000256" key="1">
    <source>
        <dbReference type="SAM" id="MobiDB-lite"/>
    </source>
</evidence>
<accession>A0A0E0M082</accession>
<sequence length="295" mass="33554">MVWEPLRWRHRAVPPLPEMRFHRSIGAFLKNERDMDYHLVRVGMSTFTVICALYEPFAGVSDDVGTAVGRVFYWSDWRRRWSMENIAAYSGLRIDGGAESLRFAGRARRSMYWAIKNSDSMLHLDHATYGRFSLLALPAGLRWSPSSSSQHDEPPPHHVVDPGGEAFPPFDDRLSARIAGLFPDELRVFSRWQIDDGWELLHRVSLTEITREPPHADDRKNDYDSGNGDGGVISILPGGLGQVVLWPAHGRWLFTVELDPMEVVERKRATDEHVGGVFYEHELPWPPVLNACVDA</sequence>
<evidence type="ECO:0000313" key="2">
    <source>
        <dbReference type="EnsemblPlants" id="OPUNC09G05940.1"/>
    </source>
</evidence>